<dbReference type="InterPro" id="IPR027417">
    <property type="entry name" value="P-loop_NTPase"/>
</dbReference>
<organism evidence="4 5">
    <name type="scientific">Streptomyces xinghaiensis</name>
    <dbReference type="NCBI Taxonomy" id="1038928"/>
    <lineage>
        <taxon>Bacteria</taxon>
        <taxon>Bacillati</taxon>
        <taxon>Actinomycetota</taxon>
        <taxon>Actinomycetes</taxon>
        <taxon>Kitasatosporales</taxon>
        <taxon>Streptomycetaceae</taxon>
        <taxon>Streptomyces</taxon>
    </lineage>
</organism>
<dbReference type="PANTHER" id="PTHR47396:SF1">
    <property type="entry name" value="ATP-DEPENDENT HELICASE IRC3-RELATED"/>
    <property type="match status" value="1"/>
</dbReference>
<gene>
    <name evidence="4" type="ORF">SFRA_024240</name>
</gene>
<evidence type="ECO:0000313" key="5">
    <source>
        <dbReference type="Proteomes" id="UP000028058"/>
    </source>
</evidence>
<dbReference type="SMART" id="SM00490">
    <property type="entry name" value="HELICc"/>
    <property type="match status" value="1"/>
</dbReference>
<dbReference type="InterPro" id="IPR005114">
    <property type="entry name" value="Helicase_assoc"/>
</dbReference>
<dbReference type="GO" id="GO:0016787">
    <property type="term" value="F:hydrolase activity"/>
    <property type="evidence" value="ECO:0007669"/>
    <property type="project" value="InterPro"/>
</dbReference>
<feature type="region of interest" description="Disordered" evidence="1">
    <location>
        <begin position="1"/>
        <end position="25"/>
    </location>
</feature>
<proteinExistence type="predicted"/>
<dbReference type="GO" id="GO:0005829">
    <property type="term" value="C:cytosol"/>
    <property type="evidence" value="ECO:0007669"/>
    <property type="project" value="TreeGrafter"/>
</dbReference>
<dbReference type="SMART" id="SM00487">
    <property type="entry name" value="DEXDc"/>
    <property type="match status" value="1"/>
</dbReference>
<feature type="domain" description="Helicase ATP-binding" evidence="2">
    <location>
        <begin position="40"/>
        <end position="226"/>
    </location>
</feature>
<keyword evidence="4" id="KW-0547">Nucleotide-binding</keyword>
<sequence>MPSHTQSAGKIAAVPVPRPTPGPDELTLRPYQAEAVDRIADGLAGGGRGQLHAACGAGKTLISVLAGQRLLPANGLVVVLAPSLTLVAQTLTAWRTHGQTAALLAVCSDDTLADAPTRTTDLGVEVSTDPARIAAQLTAPGAGRRVVVGTYQSAGRLAQALRDSGLAADLAVLDEAHHLAGRPDFTTRRVLDDAYLPARRRLFMTATPRIYDARAETGALSMDDTAVYGPVLYHYSWARAISEGHLEDYRVVVMGTTESQAMKLLRDEDHHYTDRPGGPDLRMLAAQAVIAQTARRYGLRRILAFCPRLAAAREFAATMSGTVRRIPAHARPAGELYAGRIEGTMSDRQRQTELDRLRRPPGQWTVLANVRCLSEGVDVPAVDAVAFTHPKRSQVDIVQAVGRALRRSPGGTGTATIIVPIVIPDSAEEIGDLDPGEYATLWRVVRALRAHDDALGIELDAQRSHESTSSPQMPAKVTVELPPGTSERLLAALTVLTVRQTTSLWWTGYGHARAYYQQHGRLDVPVAHVTADGFRLGRWIHNARQHRRKGWLRTDRIDALDKIGMLWETRSRPWKTFLTELAAFREKFGHTLVPQDYVAPSGYRLGSKVNATRTRADQVPEHVRQALDDLGMVWDTRDLRWQQLYTACCRYWEAHGHLTVPVGHVTPDGYRLGAALKGRRHAWRRGSLDPAEQASLEGLGMVFGEDSAAWRALLAACDRYVAAHGSLAGIRKDYIDPSGYQLGARISYYRTLRNGTKGKGASALPAERKAALDKRGMVWRIAPARVIAPDETRALQALTGTDRARAILRLVDEHGVTQASIADVLGTHRSYLNAKLKQFRRTGQWADRLRRPAQ</sequence>
<evidence type="ECO:0000313" key="4">
    <source>
        <dbReference type="EMBL" id="RKM92512.1"/>
    </source>
</evidence>
<reference evidence="4 5" key="1">
    <citation type="journal article" date="2014" name="Genome Announc.">
        <title>Draft Genome Sequence of Streptomyces fradiae ATCC 19609, a Strain Highly Sensitive to Antibiotics.</title>
        <authorList>
            <person name="Bekker O.B."/>
            <person name="Klimina K.M."/>
            <person name="Vatlin A.A."/>
            <person name="Zakharevich N.V."/>
            <person name="Kasianov A.S."/>
            <person name="Danilenko V.N."/>
        </authorList>
    </citation>
    <scope>NUCLEOTIDE SEQUENCE [LARGE SCALE GENOMIC DNA]</scope>
    <source>
        <strain evidence="4 5">ATCC 19609</strain>
    </source>
</reference>
<evidence type="ECO:0000259" key="2">
    <source>
        <dbReference type="PROSITE" id="PS51192"/>
    </source>
</evidence>
<dbReference type="Proteomes" id="UP000028058">
    <property type="component" value="Unassembled WGS sequence"/>
</dbReference>
<dbReference type="PROSITE" id="PS51194">
    <property type="entry name" value="HELICASE_CTER"/>
    <property type="match status" value="1"/>
</dbReference>
<dbReference type="InterPro" id="IPR006935">
    <property type="entry name" value="Helicase/UvrB_N"/>
</dbReference>
<dbReference type="PANTHER" id="PTHR47396">
    <property type="entry name" value="TYPE I RESTRICTION ENZYME ECOKI R PROTEIN"/>
    <property type="match status" value="1"/>
</dbReference>
<feature type="domain" description="Helicase C-terminal" evidence="3">
    <location>
        <begin position="289"/>
        <end position="472"/>
    </location>
</feature>
<accession>A0A3M8EWU3</accession>
<keyword evidence="4" id="KW-0067">ATP-binding</keyword>
<dbReference type="Pfam" id="PF03457">
    <property type="entry name" value="HA"/>
    <property type="match status" value="3"/>
</dbReference>
<dbReference type="Gene3D" id="6.10.140.530">
    <property type="match status" value="1"/>
</dbReference>
<dbReference type="PROSITE" id="PS51192">
    <property type="entry name" value="HELICASE_ATP_BIND_1"/>
    <property type="match status" value="1"/>
</dbReference>
<keyword evidence="4" id="KW-0347">Helicase</keyword>
<keyword evidence="4" id="KW-0378">Hydrolase</keyword>
<dbReference type="GO" id="GO:0004386">
    <property type="term" value="F:helicase activity"/>
    <property type="evidence" value="ECO:0007669"/>
    <property type="project" value="UniProtKB-KW"/>
</dbReference>
<dbReference type="Pfam" id="PF00271">
    <property type="entry name" value="Helicase_C"/>
    <property type="match status" value="1"/>
</dbReference>
<dbReference type="InterPro" id="IPR014001">
    <property type="entry name" value="Helicase_ATP-bd"/>
</dbReference>
<dbReference type="GO" id="GO:0003677">
    <property type="term" value="F:DNA binding"/>
    <property type="evidence" value="ECO:0007669"/>
    <property type="project" value="InterPro"/>
</dbReference>
<dbReference type="EMBL" id="JNAD02000013">
    <property type="protein sequence ID" value="RKM92512.1"/>
    <property type="molecule type" value="Genomic_DNA"/>
</dbReference>
<dbReference type="AlphaFoldDB" id="A0A3M8EWU3"/>
<evidence type="ECO:0000259" key="3">
    <source>
        <dbReference type="PROSITE" id="PS51194"/>
    </source>
</evidence>
<dbReference type="SUPFAM" id="SSF52540">
    <property type="entry name" value="P-loop containing nucleoside triphosphate hydrolases"/>
    <property type="match status" value="1"/>
</dbReference>
<dbReference type="Gene3D" id="3.40.50.300">
    <property type="entry name" value="P-loop containing nucleotide triphosphate hydrolases"/>
    <property type="match status" value="2"/>
</dbReference>
<keyword evidence="5" id="KW-1185">Reference proteome</keyword>
<dbReference type="InterPro" id="IPR001650">
    <property type="entry name" value="Helicase_C-like"/>
</dbReference>
<dbReference type="Pfam" id="PF04851">
    <property type="entry name" value="ResIII"/>
    <property type="match status" value="1"/>
</dbReference>
<name>A0A3M8EWU3_9ACTN</name>
<protein>
    <submittedName>
        <fullName evidence="4">DEAD/DEAH box helicase</fullName>
    </submittedName>
</protein>
<dbReference type="InterPro" id="IPR050742">
    <property type="entry name" value="Helicase_Restrict-Modif_Enz"/>
</dbReference>
<evidence type="ECO:0000256" key="1">
    <source>
        <dbReference type="SAM" id="MobiDB-lite"/>
    </source>
</evidence>
<dbReference type="GO" id="GO:0005524">
    <property type="term" value="F:ATP binding"/>
    <property type="evidence" value="ECO:0007669"/>
    <property type="project" value="InterPro"/>
</dbReference>
<comment type="caution">
    <text evidence="4">The sequence shown here is derived from an EMBL/GenBank/DDBJ whole genome shotgun (WGS) entry which is preliminary data.</text>
</comment>